<keyword evidence="3" id="KW-1185">Reference proteome</keyword>
<sequence>MATRIPEELFEHIIENVLTTDSKYAMSRIGQLLGLRFANGRTLFRLLASIPTLGDLILHDLTFDSQPTRTDFTSPYLWRLNYIMSNNLLVMHFLPLLVASNSYGRHSRPTPTHQRRTRATRLLDSDDYHTLLQLLRILEGSASVEDWAVRRAKSLRIVEMVKQQADPELIYLSICLYDEGDSDIYTRLVPRVLVRFTPEEPSTSEHEPTAIHIKELCIDFLTSLAPAAQDTLAEHMWARFAETALRLRHLCGVLLVRPFTTRDAAFGISDRGFQPLIAAHKLCTHWYNEGSIVVEGIGRTQRAPEGTLGQAALRCSGLVAQTNWRYTEGNLHPIWDGEKLFQHVVWHACVYGFALLPQHEAKAAISPISRVCQYWARLSRRDLFSSLDLHSAAEFRQLQVFLAAPILVGLEPIADLIFSIRVFVNGTGRPWLHLAASAAEAMCNCDNFTVLIHAATDFPLACPHILQAALPRAIPGMNVSKLVLDGLCFADGHALFRLLASVPSLDTLDLHKVSFSTQPGLGDFFAPPYGWRLRTVLSDGLLALLFLPLLASSHVCGYIVPTGRRRRDPLYFLDAEDYLTLLHLASTPEGSSSTSEQKMPPFRCQLRVCCIYGQSKHTYFEFSLLERHTGLLLSPAVLVHILPEFDALVSSTCESTAMHVDMMHIDLTQDLAAATVHTFVEHTWASFAETALRLLHLRAVQLIRPAVMPDYALGIKYQRSVYRKGIGLDADKPDMTCLVFSLVERHTGVPLSPVMLVHLMPDVSDLPAGGPMAMHVVMVQIDLFQKLVPAAVSTLVEQTWARFAETALRLPHLLTVQLIRPAVMSDTALGISDRVFAPLISEGKLCTHWIACKMSRLEIVEERVNGTQRASGRTLGEATGRCSALLAQTCWRYTEGTLCPGQDAEKLFQHVVWHACASGLTLLSQHEAKTAHSCIGRVCRYWARLSRQFLFHSLDLRSAADFQQLQLFLAAPTLAGLEPITDLIFHIRMFVNGTGRPWLHLAAPAAQAMHNCSGFIVVACATADSPLASPHILQAALPRAVPGASISGLMLNGLRFRDGHALFRLLVSVPSLGELDIQNISFDTQPATSEFLAFPYRGRLHNIKSDSLLALHLLPLLVSSHESRHSRNNRRRHRLSACINNNSDYFTILHLLSILESSPSAPSCAALPAQCQPSIRCVDLQFSANEPEHLYFTFSHLERHTKRQLSPAVFVRLMIDTPHSSVCEPTGMHVGTVCIMLSQEFSPATVHTLVEHTWSRFAETALRLPNLCAVLLIRPAAMPDTALGISDRAFGPLISAGKMNALWIEGQYGEFVAQRVNGTQRTPGLPDQEREGGRSDIASAAEGSQGAAR</sequence>
<protein>
    <submittedName>
        <fullName evidence="2">Uncharacterized protein</fullName>
    </submittedName>
</protein>
<proteinExistence type="predicted"/>
<evidence type="ECO:0000256" key="1">
    <source>
        <dbReference type="SAM" id="MobiDB-lite"/>
    </source>
</evidence>
<gene>
    <name evidence="2" type="ORF">PsYK624_152680</name>
</gene>
<organism evidence="2 3">
    <name type="scientific">Phanerochaete sordida</name>
    <dbReference type="NCBI Taxonomy" id="48140"/>
    <lineage>
        <taxon>Eukaryota</taxon>
        <taxon>Fungi</taxon>
        <taxon>Dikarya</taxon>
        <taxon>Basidiomycota</taxon>
        <taxon>Agaricomycotina</taxon>
        <taxon>Agaricomycetes</taxon>
        <taxon>Polyporales</taxon>
        <taxon>Phanerochaetaceae</taxon>
        <taxon>Phanerochaete</taxon>
    </lineage>
</organism>
<comment type="caution">
    <text evidence="2">The sequence shown here is derived from an EMBL/GenBank/DDBJ whole genome shotgun (WGS) entry which is preliminary data.</text>
</comment>
<reference evidence="2 3" key="1">
    <citation type="submission" date="2021-08" db="EMBL/GenBank/DDBJ databases">
        <title>Draft Genome Sequence of Phanerochaete sordida strain YK-624.</title>
        <authorList>
            <person name="Mori T."/>
            <person name="Dohra H."/>
            <person name="Suzuki T."/>
            <person name="Kawagishi H."/>
            <person name="Hirai H."/>
        </authorList>
    </citation>
    <scope>NUCLEOTIDE SEQUENCE [LARGE SCALE GENOMIC DNA]</scope>
    <source>
        <strain evidence="2 3">YK-624</strain>
    </source>
</reference>
<evidence type="ECO:0000313" key="3">
    <source>
        <dbReference type="Proteomes" id="UP000703269"/>
    </source>
</evidence>
<feature type="region of interest" description="Disordered" evidence="1">
    <location>
        <begin position="1318"/>
        <end position="1349"/>
    </location>
</feature>
<accession>A0A9P3GSZ9</accession>
<dbReference type="EMBL" id="BPQB01000099">
    <property type="protein sequence ID" value="GJE99030.1"/>
    <property type="molecule type" value="Genomic_DNA"/>
</dbReference>
<name>A0A9P3GSZ9_9APHY</name>
<evidence type="ECO:0000313" key="2">
    <source>
        <dbReference type="EMBL" id="GJE99030.1"/>
    </source>
</evidence>
<dbReference type="Proteomes" id="UP000703269">
    <property type="component" value="Unassembled WGS sequence"/>
</dbReference>